<feature type="compositionally biased region" description="Low complexity" evidence="1">
    <location>
        <begin position="37"/>
        <end position="50"/>
    </location>
</feature>
<feature type="compositionally biased region" description="Polar residues" evidence="1">
    <location>
        <begin position="23"/>
        <end position="36"/>
    </location>
</feature>
<keyword evidence="3" id="KW-1185">Reference proteome</keyword>
<accession>A0A5B7JJ35</accession>
<dbReference type="AlphaFoldDB" id="A0A5B7JJ35"/>
<proteinExistence type="predicted"/>
<evidence type="ECO:0000256" key="1">
    <source>
        <dbReference type="SAM" id="MobiDB-lite"/>
    </source>
</evidence>
<protein>
    <submittedName>
        <fullName evidence="2">Uncharacterized protein</fullName>
    </submittedName>
</protein>
<feature type="compositionally biased region" description="Basic and acidic residues" evidence="1">
    <location>
        <begin position="51"/>
        <end position="62"/>
    </location>
</feature>
<evidence type="ECO:0000313" key="3">
    <source>
        <dbReference type="Proteomes" id="UP000324222"/>
    </source>
</evidence>
<dbReference type="EMBL" id="VSRR010097966">
    <property type="protein sequence ID" value="MPC94296.1"/>
    <property type="molecule type" value="Genomic_DNA"/>
</dbReference>
<evidence type="ECO:0000313" key="2">
    <source>
        <dbReference type="EMBL" id="MPC94296.1"/>
    </source>
</evidence>
<comment type="caution">
    <text evidence="2">The sequence shown here is derived from an EMBL/GenBank/DDBJ whole genome shotgun (WGS) entry which is preliminary data.</text>
</comment>
<feature type="region of interest" description="Disordered" evidence="1">
    <location>
        <begin position="1"/>
        <end position="62"/>
    </location>
</feature>
<gene>
    <name evidence="2" type="ORF">E2C01_089460</name>
</gene>
<organism evidence="2 3">
    <name type="scientific">Portunus trituberculatus</name>
    <name type="common">Swimming crab</name>
    <name type="synonym">Neptunus trituberculatus</name>
    <dbReference type="NCBI Taxonomy" id="210409"/>
    <lineage>
        <taxon>Eukaryota</taxon>
        <taxon>Metazoa</taxon>
        <taxon>Ecdysozoa</taxon>
        <taxon>Arthropoda</taxon>
        <taxon>Crustacea</taxon>
        <taxon>Multicrustacea</taxon>
        <taxon>Malacostraca</taxon>
        <taxon>Eumalacostraca</taxon>
        <taxon>Eucarida</taxon>
        <taxon>Decapoda</taxon>
        <taxon>Pleocyemata</taxon>
        <taxon>Brachyura</taxon>
        <taxon>Eubrachyura</taxon>
        <taxon>Portunoidea</taxon>
        <taxon>Portunidae</taxon>
        <taxon>Portuninae</taxon>
        <taxon>Portunus</taxon>
    </lineage>
</organism>
<dbReference type="Proteomes" id="UP000324222">
    <property type="component" value="Unassembled WGS sequence"/>
</dbReference>
<sequence>MGSTSGSSDPRKARGEPSGESEGATTTCKPSLNSGWLSPTSSTALPTTGSCRRDRESLDDTT</sequence>
<name>A0A5B7JJ35_PORTR</name>
<reference evidence="2 3" key="1">
    <citation type="submission" date="2019-05" db="EMBL/GenBank/DDBJ databases">
        <title>Another draft genome of Portunus trituberculatus and its Hox gene families provides insights of decapod evolution.</title>
        <authorList>
            <person name="Jeong J.-H."/>
            <person name="Song I."/>
            <person name="Kim S."/>
            <person name="Choi T."/>
            <person name="Kim D."/>
            <person name="Ryu S."/>
            <person name="Kim W."/>
        </authorList>
    </citation>
    <scope>NUCLEOTIDE SEQUENCE [LARGE SCALE GENOMIC DNA]</scope>
    <source>
        <tissue evidence="2">Muscle</tissue>
    </source>
</reference>